<feature type="region of interest" description="Disordered" evidence="1">
    <location>
        <begin position="34"/>
        <end position="63"/>
    </location>
</feature>
<evidence type="ECO:0000256" key="2">
    <source>
        <dbReference type="SAM" id="Phobius"/>
    </source>
</evidence>
<keyword evidence="2" id="KW-0812">Transmembrane</keyword>
<dbReference type="InParanoid" id="D1YZP5"/>
<keyword evidence="4" id="KW-1185">Reference proteome</keyword>
<proteinExistence type="predicted"/>
<dbReference type="GeneID" id="43499725"/>
<evidence type="ECO:0000313" key="3">
    <source>
        <dbReference type="EMBL" id="BAI61917.1"/>
    </source>
</evidence>
<reference evidence="3 4" key="1">
    <citation type="journal article" date="2007" name="Appl. Environ. Microbiol.">
        <title>Isolation of key methanogens for global methane emission from rice paddy fields: a novel isolate affiliated with the clone cluster rice cluster I.</title>
        <authorList>
            <person name="Sakai S."/>
            <person name="Imachi H."/>
            <person name="Sekiguchi Y."/>
            <person name="Ohashi A."/>
            <person name="Harada H."/>
            <person name="Kamagata Y."/>
        </authorList>
    </citation>
    <scope>NUCLEOTIDE SEQUENCE [LARGE SCALE GENOMIC DNA]</scope>
    <source>
        <strain evidence="4">DSM 17711 / JCM 13418 / NBRC 101707 / SANAE</strain>
    </source>
</reference>
<evidence type="ECO:0000256" key="1">
    <source>
        <dbReference type="SAM" id="MobiDB-lite"/>
    </source>
</evidence>
<reference evidence="4" key="3">
    <citation type="journal article" date="2011" name="PLoS ONE">
        <title>Genome sequence of a mesophilic hydrogenotrophic methanogen Methanocella paludicola, the first cultivated representative of the order Methanocellales.</title>
        <authorList>
            <person name="Sakai S."/>
            <person name="Takaki Y."/>
            <person name="Shimamura S."/>
            <person name="Sekine M."/>
            <person name="Tajima T."/>
            <person name="Kosugi H."/>
            <person name="Ichikawa N."/>
            <person name="Tasumi E."/>
            <person name="Hiraki A.T."/>
            <person name="Shimizu A."/>
            <person name="Kato Y."/>
            <person name="Nishiko R."/>
            <person name="Mori K."/>
            <person name="Fujita N."/>
            <person name="Imachi H."/>
            <person name="Takai K."/>
        </authorList>
    </citation>
    <scope>NUCLEOTIDE SEQUENCE [LARGE SCALE GENOMIC DNA]</scope>
    <source>
        <strain evidence="4">DSM 17711 / JCM 13418 / NBRC 101707 / SANAE</strain>
    </source>
</reference>
<protein>
    <submittedName>
        <fullName evidence="3">Uncharacterized protein</fullName>
    </submittedName>
</protein>
<sequence length="63" mass="6840">MGRKSLILLVIMIFVVSIAISGCSFSLNPFDWSNDDGGNKNPAPSKGRPTIQQFSPKPTQKFG</sequence>
<name>D1YZP5_METPS</name>
<accession>D1YZP5</accession>
<organism evidence="3 4">
    <name type="scientific">Methanocella paludicola (strain DSM 17711 / JCM 13418 / NBRC 101707 / SANAE)</name>
    <dbReference type="NCBI Taxonomy" id="304371"/>
    <lineage>
        <taxon>Archaea</taxon>
        <taxon>Methanobacteriati</taxon>
        <taxon>Methanobacteriota</taxon>
        <taxon>Stenosarchaea group</taxon>
        <taxon>Methanomicrobia</taxon>
        <taxon>Methanocellales</taxon>
        <taxon>Methanocellaceae</taxon>
        <taxon>Methanocella</taxon>
    </lineage>
</organism>
<gene>
    <name evidence="3" type="ordered locus">MCP_1845</name>
</gene>
<dbReference type="KEGG" id="mpd:MCP_1845"/>
<keyword evidence="2" id="KW-0472">Membrane</keyword>
<feature type="compositionally biased region" description="Polar residues" evidence="1">
    <location>
        <begin position="50"/>
        <end position="63"/>
    </location>
</feature>
<evidence type="ECO:0000313" key="4">
    <source>
        <dbReference type="Proteomes" id="UP000001882"/>
    </source>
</evidence>
<feature type="transmembrane region" description="Helical" evidence="2">
    <location>
        <begin position="7"/>
        <end position="27"/>
    </location>
</feature>
<reference evidence="3 4" key="2">
    <citation type="journal article" date="2008" name="Int. J. Syst. Evol. Microbiol.">
        <title>Methanocella paludicola gen. nov., sp. nov., a methane-producing archaeon, the first isolate of the lineage 'Rice Cluster I', and proposal of the new archaeal order Methanocellales ord. nov.</title>
        <authorList>
            <person name="Sakai S."/>
            <person name="Imachi H."/>
            <person name="Hanada S."/>
            <person name="Ohashi A."/>
            <person name="Harada H."/>
            <person name="Kamagata Y."/>
        </authorList>
    </citation>
    <scope>NUCLEOTIDE SEQUENCE [LARGE SCALE GENOMIC DNA]</scope>
    <source>
        <strain evidence="4">DSM 17711 / JCM 13418 / NBRC 101707 / SANAE</strain>
    </source>
</reference>
<dbReference type="AlphaFoldDB" id="D1YZP5"/>
<dbReference type="RefSeq" id="WP_012900594.1">
    <property type="nucleotide sequence ID" value="NC_013665.1"/>
</dbReference>
<keyword evidence="2" id="KW-1133">Transmembrane helix</keyword>
<dbReference type="EMBL" id="AP011532">
    <property type="protein sequence ID" value="BAI61917.1"/>
    <property type="molecule type" value="Genomic_DNA"/>
</dbReference>
<dbReference type="Proteomes" id="UP000001882">
    <property type="component" value="Chromosome"/>
</dbReference>
<dbReference type="PROSITE" id="PS51257">
    <property type="entry name" value="PROKAR_LIPOPROTEIN"/>
    <property type="match status" value="1"/>
</dbReference>